<comment type="caution">
    <text evidence="8">The sequence shown here is derived from an EMBL/GenBank/DDBJ whole genome shotgun (WGS) entry which is preliminary data.</text>
</comment>
<dbReference type="PROSITE" id="PS00094">
    <property type="entry name" value="C5_MTASE_1"/>
    <property type="match status" value="1"/>
</dbReference>
<dbReference type="GO" id="GO:0009307">
    <property type="term" value="P:DNA restriction-modification system"/>
    <property type="evidence" value="ECO:0007669"/>
    <property type="project" value="UniProtKB-KW"/>
</dbReference>
<evidence type="ECO:0000313" key="9">
    <source>
        <dbReference type="Proteomes" id="UP000824265"/>
    </source>
</evidence>
<proteinExistence type="inferred from homology"/>
<dbReference type="InterPro" id="IPR050390">
    <property type="entry name" value="C5-Methyltransferase"/>
</dbReference>
<dbReference type="Pfam" id="PF00145">
    <property type="entry name" value="DNA_methylase"/>
    <property type="match status" value="2"/>
</dbReference>
<keyword evidence="4" id="KW-0680">Restriction system</keyword>
<evidence type="ECO:0000256" key="2">
    <source>
        <dbReference type="ARBA" id="ARBA00022679"/>
    </source>
</evidence>
<evidence type="ECO:0000256" key="3">
    <source>
        <dbReference type="ARBA" id="ARBA00022691"/>
    </source>
</evidence>
<accession>A0A9D1UC49</accession>
<dbReference type="PANTHER" id="PTHR10629:SF52">
    <property type="entry name" value="DNA (CYTOSINE-5)-METHYLTRANSFERASE 1"/>
    <property type="match status" value="1"/>
</dbReference>
<dbReference type="PROSITE" id="PS51679">
    <property type="entry name" value="SAM_MT_C5"/>
    <property type="match status" value="1"/>
</dbReference>
<dbReference type="PROSITE" id="PS00095">
    <property type="entry name" value="C5_MTASE_2"/>
    <property type="match status" value="1"/>
</dbReference>
<dbReference type="GO" id="GO:0044027">
    <property type="term" value="P:negative regulation of gene expression via chromosomal CpG island methylation"/>
    <property type="evidence" value="ECO:0007669"/>
    <property type="project" value="TreeGrafter"/>
</dbReference>
<comment type="catalytic activity">
    <reaction evidence="7">
        <text>a 2'-deoxycytidine in DNA + S-adenosyl-L-methionine = a 5-methyl-2'-deoxycytidine in DNA + S-adenosyl-L-homocysteine + H(+)</text>
        <dbReference type="Rhea" id="RHEA:13681"/>
        <dbReference type="Rhea" id="RHEA-COMP:11369"/>
        <dbReference type="Rhea" id="RHEA-COMP:11370"/>
        <dbReference type="ChEBI" id="CHEBI:15378"/>
        <dbReference type="ChEBI" id="CHEBI:57856"/>
        <dbReference type="ChEBI" id="CHEBI:59789"/>
        <dbReference type="ChEBI" id="CHEBI:85452"/>
        <dbReference type="ChEBI" id="CHEBI:85454"/>
        <dbReference type="EC" id="2.1.1.37"/>
    </reaction>
</comment>
<evidence type="ECO:0000256" key="1">
    <source>
        <dbReference type="ARBA" id="ARBA00022603"/>
    </source>
</evidence>
<dbReference type="EC" id="2.1.1.37" evidence="7"/>
<feature type="active site" evidence="5">
    <location>
        <position position="119"/>
    </location>
</feature>
<dbReference type="PRINTS" id="PR00105">
    <property type="entry name" value="C5METTRFRASE"/>
</dbReference>
<keyword evidence="2 5" id="KW-0808">Transferase</keyword>
<keyword evidence="1 5" id="KW-0489">Methyltransferase</keyword>
<evidence type="ECO:0000313" key="8">
    <source>
        <dbReference type="EMBL" id="HIW81823.1"/>
    </source>
</evidence>
<sequence>MAELRYLDLFAGAGGLSEGFTRAGFIPVSHVEMDASACYTLKTRLAYKWLLNERKSDIYDAYLRGEITREAFYAEVPGPLLSTVLNYEISWDNLEEVFERIDDNLQGEKIDLIVGGPPCQAYSLIGRARDENGMLGDKRNYLYKLYGEFLKRYRPEYFVFENVTGLLSAKDTDGELHFDKMRFLFRQCGYRTEYRILNTADYGVLQNRKRVILIGKYGNDENFYPEIPKVKRKYLVGEIFKDLPFLKAGDGSARPVETKGYQGHYLYESGIKQMEHQMVTFHYARPNTEQDKEIYRIAVNLWNDRHKRLSYTDLPPHLQSQNNKESFLDRFKVVAGDIDCSQTVVAHIAKDGHYFIHPDILQNRSLTPREAARLQTFPDDYYFESISGKPSRTTAYKQIGNAVPVCMAERVARALKECW</sequence>
<reference evidence="8" key="2">
    <citation type="submission" date="2021-04" db="EMBL/GenBank/DDBJ databases">
        <authorList>
            <person name="Gilroy R."/>
        </authorList>
    </citation>
    <scope>NUCLEOTIDE SEQUENCE</scope>
    <source>
        <strain evidence="8">CHK195-6426</strain>
    </source>
</reference>
<dbReference type="InterPro" id="IPR031303">
    <property type="entry name" value="C5_meth_CS"/>
</dbReference>
<comment type="similarity">
    <text evidence="5 6">Belongs to the class I-like SAM-binding methyltransferase superfamily. C5-methyltransferase family.</text>
</comment>
<evidence type="ECO:0000256" key="7">
    <source>
        <dbReference type="RuleBase" id="RU000417"/>
    </source>
</evidence>
<evidence type="ECO:0000256" key="6">
    <source>
        <dbReference type="RuleBase" id="RU000416"/>
    </source>
</evidence>
<name>A0A9D1UC49_9FIRM</name>
<dbReference type="GO" id="GO:0003886">
    <property type="term" value="F:DNA (cytosine-5-)-methyltransferase activity"/>
    <property type="evidence" value="ECO:0007669"/>
    <property type="project" value="UniProtKB-EC"/>
</dbReference>
<organism evidence="8 9">
    <name type="scientific">Candidatus Acetatifactor stercoripullorum</name>
    <dbReference type="NCBI Taxonomy" id="2838414"/>
    <lineage>
        <taxon>Bacteria</taxon>
        <taxon>Bacillati</taxon>
        <taxon>Bacillota</taxon>
        <taxon>Clostridia</taxon>
        <taxon>Lachnospirales</taxon>
        <taxon>Lachnospiraceae</taxon>
        <taxon>Acetatifactor</taxon>
    </lineage>
</organism>
<dbReference type="Proteomes" id="UP000824265">
    <property type="component" value="Unassembled WGS sequence"/>
</dbReference>
<reference evidence="8" key="1">
    <citation type="journal article" date="2021" name="PeerJ">
        <title>Extensive microbial diversity within the chicken gut microbiome revealed by metagenomics and culture.</title>
        <authorList>
            <person name="Gilroy R."/>
            <person name="Ravi A."/>
            <person name="Getino M."/>
            <person name="Pursley I."/>
            <person name="Horton D.L."/>
            <person name="Alikhan N.F."/>
            <person name="Baker D."/>
            <person name="Gharbi K."/>
            <person name="Hall N."/>
            <person name="Watson M."/>
            <person name="Adriaenssens E.M."/>
            <person name="Foster-Nyarko E."/>
            <person name="Jarju S."/>
            <person name="Secka A."/>
            <person name="Antonio M."/>
            <person name="Oren A."/>
            <person name="Chaudhuri R.R."/>
            <person name="La Ragione R."/>
            <person name="Hildebrand F."/>
            <person name="Pallen M.J."/>
        </authorList>
    </citation>
    <scope>NUCLEOTIDE SEQUENCE</scope>
    <source>
        <strain evidence="8">CHK195-6426</strain>
    </source>
</reference>
<gene>
    <name evidence="8" type="ORF">H9742_09965</name>
</gene>
<dbReference type="EMBL" id="DXGH01000052">
    <property type="protein sequence ID" value="HIW81823.1"/>
    <property type="molecule type" value="Genomic_DNA"/>
</dbReference>
<evidence type="ECO:0000256" key="4">
    <source>
        <dbReference type="ARBA" id="ARBA00022747"/>
    </source>
</evidence>
<dbReference type="InterPro" id="IPR018117">
    <property type="entry name" value="C5_DNA_meth_AS"/>
</dbReference>
<dbReference type="NCBIfam" id="TIGR00675">
    <property type="entry name" value="dcm"/>
    <property type="match status" value="1"/>
</dbReference>
<dbReference type="GO" id="GO:0003677">
    <property type="term" value="F:DNA binding"/>
    <property type="evidence" value="ECO:0007669"/>
    <property type="project" value="TreeGrafter"/>
</dbReference>
<dbReference type="PANTHER" id="PTHR10629">
    <property type="entry name" value="CYTOSINE-SPECIFIC METHYLTRANSFERASE"/>
    <property type="match status" value="1"/>
</dbReference>
<dbReference type="SUPFAM" id="SSF53335">
    <property type="entry name" value="S-adenosyl-L-methionine-dependent methyltransferases"/>
    <property type="match status" value="1"/>
</dbReference>
<dbReference type="GO" id="GO:0032259">
    <property type="term" value="P:methylation"/>
    <property type="evidence" value="ECO:0007669"/>
    <property type="project" value="UniProtKB-KW"/>
</dbReference>
<evidence type="ECO:0000256" key="5">
    <source>
        <dbReference type="PROSITE-ProRule" id="PRU01016"/>
    </source>
</evidence>
<dbReference type="AlphaFoldDB" id="A0A9D1UC49"/>
<dbReference type="InterPro" id="IPR001525">
    <property type="entry name" value="C5_MeTfrase"/>
</dbReference>
<dbReference type="Gene3D" id="3.40.50.150">
    <property type="entry name" value="Vaccinia Virus protein VP39"/>
    <property type="match status" value="1"/>
</dbReference>
<keyword evidence="3 5" id="KW-0949">S-adenosyl-L-methionine</keyword>
<dbReference type="InterPro" id="IPR029063">
    <property type="entry name" value="SAM-dependent_MTases_sf"/>
</dbReference>
<dbReference type="Gene3D" id="3.90.120.10">
    <property type="entry name" value="DNA Methylase, subunit A, domain 2"/>
    <property type="match status" value="1"/>
</dbReference>
<protein>
    <recommendedName>
        <fullName evidence="7">Cytosine-specific methyltransferase</fullName>
        <ecNumber evidence="7">2.1.1.37</ecNumber>
    </recommendedName>
</protein>